<dbReference type="SUPFAM" id="SSF47473">
    <property type="entry name" value="EF-hand"/>
    <property type="match status" value="1"/>
</dbReference>
<protein>
    <recommendedName>
        <fullName evidence="3">EF-hand domain-containing protein</fullName>
    </recommendedName>
</protein>
<proteinExistence type="predicted"/>
<dbReference type="EMBL" id="BRXY01000150">
    <property type="protein sequence ID" value="GMH71662.1"/>
    <property type="molecule type" value="Genomic_DNA"/>
</dbReference>
<comment type="caution">
    <text evidence="1">The sequence shown here is derived from an EMBL/GenBank/DDBJ whole genome shotgun (WGS) entry which is preliminary data.</text>
</comment>
<evidence type="ECO:0000313" key="2">
    <source>
        <dbReference type="Proteomes" id="UP001165085"/>
    </source>
</evidence>
<dbReference type="OrthoDB" id="26525at2759"/>
<reference evidence="2" key="1">
    <citation type="journal article" date="2023" name="Commun. Biol.">
        <title>Genome analysis of Parmales, the sister group of diatoms, reveals the evolutionary specialization of diatoms from phago-mixotrophs to photoautotrophs.</title>
        <authorList>
            <person name="Ban H."/>
            <person name="Sato S."/>
            <person name="Yoshikawa S."/>
            <person name="Yamada K."/>
            <person name="Nakamura Y."/>
            <person name="Ichinomiya M."/>
            <person name="Sato N."/>
            <person name="Blanc-Mathieu R."/>
            <person name="Endo H."/>
            <person name="Kuwata A."/>
            <person name="Ogata H."/>
        </authorList>
    </citation>
    <scope>NUCLEOTIDE SEQUENCE [LARGE SCALE GENOMIC DNA]</scope>
    <source>
        <strain evidence="2">NIES 3701</strain>
    </source>
</reference>
<evidence type="ECO:0000313" key="1">
    <source>
        <dbReference type="EMBL" id="GMH71662.1"/>
    </source>
</evidence>
<gene>
    <name evidence="1" type="ORF">TrST_g1400</name>
</gene>
<organism evidence="1 2">
    <name type="scientific">Triparma strigata</name>
    <dbReference type="NCBI Taxonomy" id="1606541"/>
    <lineage>
        <taxon>Eukaryota</taxon>
        <taxon>Sar</taxon>
        <taxon>Stramenopiles</taxon>
        <taxon>Ochrophyta</taxon>
        <taxon>Bolidophyceae</taxon>
        <taxon>Parmales</taxon>
        <taxon>Triparmaceae</taxon>
        <taxon>Triparma</taxon>
    </lineage>
</organism>
<name>A0A9W7ALQ0_9STRA</name>
<dbReference type="Gene3D" id="1.10.238.10">
    <property type="entry name" value="EF-hand"/>
    <property type="match status" value="1"/>
</dbReference>
<dbReference type="Proteomes" id="UP001165085">
    <property type="component" value="Unassembled WGS sequence"/>
</dbReference>
<accession>A0A9W7ALQ0</accession>
<sequence length="255" mass="29369">MPSTTTTLGAGELRDLRRVFDHLACHVERTLLNRNLLAKNDRYARLQNFIENPQAASPVQNAEGADISKYQAPNELKLLQEEISDLKLTEKKIRDDVHKKISIRDLDAALKSLGRVCTKKELEYMIWEVDENLDQCVDWEEFQLMFERNTTDQTGLEPFELFNIVQFMTYDEDFKGHITEDDTMSTLFARHGRENLELQMNKLFGDQLKSAGGEGILTLEQYLRAVSVRQVKSKDIEYTVTTGSMIKQTKLSETV</sequence>
<keyword evidence="2" id="KW-1185">Reference proteome</keyword>
<dbReference type="InterPro" id="IPR011992">
    <property type="entry name" value="EF-hand-dom_pair"/>
</dbReference>
<dbReference type="AlphaFoldDB" id="A0A9W7ALQ0"/>
<evidence type="ECO:0008006" key="3">
    <source>
        <dbReference type="Google" id="ProtNLM"/>
    </source>
</evidence>